<name>A0A1E5S1K2_HANUV</name>
<dbReference type="AlphaFoldDB" id="A0A1E5S1K2"/>
<evidence type="ECO:0000313" key="4">
    <source>
        <dbReference type="Proteomes" id="UP000095358"/>
    </source>
</evidence>
<evidence type="ECO:0000256" key="2">
    <source>
        <dbReference type="ARBA" id="ARBA00008837"/>
    </source>
</evidence>
<dbReference type="Proteomes" id="UP000095358">
    <property type="component" value="Unassembled WGS sequence"/>
</dbReference>
<dbReference type="Gene3D" id="3.40.50.300">
    <property type="entry name" value="P-loop containing nucleotide triphosphate hydrolases"/>
    <property type="match status" value="1"/>
</dbReference>
<protein>
    <submittedName>
        <fullName evidence="3">Elongator complex protein 6</fullName>
    </submittedName>
</protein>
<gene>
    <name evidence="3" type="ORF">AWRI3580_g69</name>
</gene>
<dbReference type="PANTHER" id="PTHR16184:SF6">
    <property type="entry name" value="ELONGATOR COMPLEX PROTEIN 6"/>
    <property type="match status" value="1"/>
</dbReference>
<dbReference type="OrthoDB" id="9995306at2759"/>
<comment type="caution">
    <text evidence="3">The sequence shown here is derived from an EMBL/GenBank/DDBJ whole genome shotgun (WGS) entry which is preliminary data.</text>
</comment>
<keyword evidence="4" id="KW-1185">Reference proteome</keyword>
<dbReference type="InterPro" id="IPR027417">
    <property type="entry name" value="P-loop_NTPase"/>
</dbReference>
<dbReference type="GO" id="GO:0033588">
    <property type="term" value="C:elongator holoenzyme complex"/>
    <property type="evidence" value="ECO:0007669"/>
    <property type="project" value="InterPro"/>
</dbReference>
<dbReference type="GO" id="GO:0002098">
    <property type="term" value="P:tRNA wobble uridine modification"/>
    <property type="evidence" value="ECO:0007669"/>
    <property type="project" value="InterPro"/>
</dbReference>
<dbReference type="InterPro" id="IPR018627">
    <property type="entry name" value="ELP6"/>
</dbReference>
<comment type="similarity">
    <text evidence="2">Belongs to the ELP6 family.</text>
</comment>
<evidence type="ECO:0000313" key="3">
    <source>
        <dbReference type="EMBL" id="OEJ93090.1"/>
    </source>
</evidence>
<reference evidence="4" key="1">
    <citation type="journal article" date="2016" name="Genome Announc.">
        <title>Genome sequences of three species of Hanseniaspora isolated from spontaneous wine fermentations.</title>
        <authorList>
            <person name="Sternes P.R."/>
            <person name="Lee D."/>
            <person name="Kutyna D.R."/>
            <person name="Borneman A.R."/>
        </authorList>
    </citation>
    <scope>NUCLEOTIDE SEQUENCE [LARGE SCALE GENOMIC DNA]</scope>
    <source>
        <strain evidence="4">AWRI3580</strain>
    </source>
</reference>
<dbReference type="EMBL" id="LPNN01000001">
    <property type="protein sequence ID" value="OEJ93090.1"/>
    <property type="molecule type" value="Genomic_DNA"/>
</dbReference>
<dbReference type="VEuPathDB" id="FungiDB:AWRI3580_g69"/>
<evidence type="ECO:0000256" key="1">
    <source>
        <dbReference type="ARBA" id="ARBA00005043"/>
    </source>
</evidence>
<dbReference type="PANTHER" id="PTHR16184">
    <property type="entry name" value="ELONGATOR COMPLEX PROTEIN 6"/>
    <property type="match status" value="1"/>
</dbReference>
<accession>A0A1E5S1K2</accession>
<organism evidence="3 4">
    <name type="scientific">Hanseniaspora uvarum</name>
    <name type="common">Yeast</name>
    <name type="synonym">Kloeckera apiculata</name>
    <dbReference type="NCBI Taxonomy" id="29833"/>
    <lineage>
        <taxon>Eukaryota</taxon>
        <taxon>Fungi</taxon>
        <taxon>Dikarya</taxon>
        <taxon>Ascomycota</taxon>
        <taxon>Saccharomycotina</taxon>
        <taxon>Saccharomycetes</taxon>
        <taxon>Saccharomycodales</taxon>
        <taxon>Saccharomycodaceae</taxon>
        <taxon>Hanseniaspora</taxon>
    </lineage>
</organism>
<dbReference type="STRING" id="29833.A0A1E5S1K2"/>
<proteinExistence type="inferred from homology"/>
<sequence>MQQNQDLNVYSNHRILPNTSDKNHSSIYSILYNNGTYPLWLINKFINEDSNSSEYKFTVSSFINNNKFMKQNITQNVGNTSNIDIEYVDMTLGLQTTSLPKLVDAKYKHISSKEGRILILEQPELLISSLEGMTSISLYNDFINKLQNEKFQHIIIISNIDYYNHYINSFLQYQYTTFFQSLQYKSDVIFTVKSLKTGFAKDISGTLTITKGGAFDISKHANDVKIVENEYFFYVVKDNVVKLFY</sequence>
<comment type="pathway">
    <text evidence="1">tRNA modification; 5-methoxycarbonylmethyl-2-thiouridine-tRNA biosynthesis.</text>
</comment>